<evidence type="ECO:0000313" key="2">
    <source>
        <dbReference type="Proteomes" id="UP000038045"/>
    </source>
</evidence>
<dbReference type="InterPro" id="IPR012337">
    <property type="entry name" value="RNaseH-like_sf"/>
</dbReference>
<dbReference type="Proteomes" id="UP000038045">
    <property type="component" value="Unplaced"/>
</dbReference>
<keyword evidence="2" id="KW-1185">Reference proteome</keyword>
<protein>
    <submittedName>
        <fullName evidence="3">Integrase catalytic domain-containing protein</fullName>
    </submittedName>
</protein>
<dbReference type="PANTHER" id="PTHR37984">
    <property type="entry name" value="PROTEIN CBG26694"/>
    <property type="match status" value="1"/>
</dbReference>
<dbReference type="Gene3D" id="3.30.420.10">
    <property type="entry name" value="Ribonuclease H-like superfamily/Ribonuclease H"/>
    <property type="match status" value="1"/>
</dbReference>
<dbReference type="GO" id="GO:0015074">
    <property type="term" value="P:DNA integration"/>
    <property type="evidence" value="ECO:0007669"/>
    <property type="project" value="InterPro"/>
</dbReference>
<dbReference type="GO" id="GO:0003676">
    <property type="term" value="F:nucleic acid binding"/>
    <property type="evidence" value="ECO:0007669"/>
    <property type="project" value="InterPro"/>
</dbReference>
<dbReference type="InterPro" id="IPR001584">
    <property type="entry name" value="Integrase_cat-core"/>
</dbReference>
<accession>A0A0N4Z885</accession>
<dbReference type="InterPro" id="IPR050951">
    <property type="entry name" value="Retrovirus_Pol_polyprotein"/>
</dbReference>
<evidence type="ECO:0000313" key="3">
    <source>
        <dbReference type="WBParaSite" id="PTRK_0000347100.1"/>
    </source>
</evidence>
<name>A0A0N4Z885_PARTI</name>
<evidence type="ECO:0000259" key="1">
    <source>
        <dbReference type="PROSITE" id="PS50994"/>
    </source>
</evidence>
<dbReference type="STRING" id="131310.A0A0N4Z885"/>
<feature type="domain" description="Integrase catalytic" evidence="1">
    <location>
        <begin position="129"/>
        <end position="290"/>
    </location>
</feature>
<organism evidence="2 3">
    <name type="scientific">Parastrongyloides trichosuri</name>
    <name type="common">Possum-specific nematode worm</name>
    <dbReference type="NCBI Taxonomy" id="131310"/>
    <lineage>
        <taxon>Eukaryota</taxon>
        <taxon>Metazoa</taxon>
        <taxon>Ecdysozoa</taxon>
        <taxon>Nematoda</taxon>
        <taxon>Chromadorea</taxon>
        <taxon>Rhabditida</taxon>
        <taxon>Tylenchina</taxon>
        <taxon>Panagrolaimomorpha</taxon>
        <taxon>Strongyloidoidea</taxon>
        <taxon>Strongyloididae</taxon>
        <taxon>Parastrongyloides</taxon>
    </lineage>
</organism>
<proteinExistence type="predicted"/>
<dbReference type="SUPFAM" id="SSF53098">
    <property type="entry name" value="Ribonuclease H-like"/>
    <property type="match status" value="1"/>
</dbReference>
<reference evidence="3" key="1">
    <citation type="submission" date="2017-02" db="UniProtKB">
        <authorList>
            <consortium name="WormBaseParasite"/>
        </authorList>
    </citation>
    <scope>IDENTIFICATION</scope>
</reference>
<dbReference type="PROSITE" id="PS50994">
    <property type="entry name" value="INTEGRASE"/>
    <property type="match status" value="1"/>
</dbReference>
<dbReference type="AlphaFoldDB" id="A0A0N4Z885"/>
<dbReference type="PANTHER" id="PTHR37984:SF5">
    <property type="entry name" value="PROTEIN NYNRIN-LIKE"/>
    <property type="match status" value="1"/>
</dbReference>
<dbReference type="WBParaSite" id="PTRK_0000347100.1">
    <property type="protein sequence ID" value="PTRK_0000347100.1"/>
    <property type="gene ID" value="PTRK_0000347100"/>
</dbReference>
<sequence length="304" mass="35401">MDNAMEADAMRMDIVEGLTDNVTDKKVIEEGVGNDVVSHDWVEFSEQLFGKEVSIMEEAVFKKLVKITHEEIGHLSANYVSATLLKRVYEKMLPGNFRRLIRQVIDGCERCLEFNRRLYKRDWDNKMEMPQRPLQNWATDVLGPLEEHGEKFHILVTTDMYSRMVWLGKLKDATSRSIIKCFKKLFGEAEKPAVLRVDNARYFTSKEFQLFLKEELVQHSTAVPMHHNGNCVAERLIEKVGLMLSNEERPMSLAIQRVAKKVNLGERLDDVLPYEAHYGQPPRLVVDYLRDYQKNWVAKKRLDL</sequence>
<dbReference type="InterPro" id="IPR036397">
    <property type="entry name" value="RNaseH_sf"/>
</dbReference>
<dbReference type="Pfam" id="PF00665">
    <property type="entry name" value="rve"/>
    <property type="match status" value="1"/>
</dbReference>